<feature type="compositionally biased region" description="Pro residues" evidence="13">
    <location>
        <begin position="859"/>
        <end position="883"/>
    </location>
</feature>
<name>Q0RRW2_FRAAA</name>
<dbReference type="Pfam" id="PF10588">
    <property type="entry name" value="NADH-G_4Fe-4S_3"/>
    <property type="match status" value="1"/>
</dbReference>
<dbReference type="PROSITE" id="PS51839">
    <property type="entry name" value="4FE4S_HC3"/>
    <property type="match status" value="1"/>
</dbReference>
<evidence type="ECO:0000259" key="15">
    <source>
        <dbReference type="PROSITE" id="PS51669"/>
    </source>
</evidence>
<dbReference type="Pfam" id="PF01568">
    <property type="entry name" value="Molydop_binding"/>
    <property type="match status" value="1"/>
</dbReference>
<evidence type="ECO:0000256" key="1">
    <source>
        <dbReference type="ARBA" id="ARBA00001966"/>
    </source>
</evidence>
<evidence type="ECO:0000256" key="12">
    <source>
        <dbReference type="RuleBase" id="RU003525"/>
    </source>
</evidence>
<dbReference type="NCBIfam" id="TIGR01973">
    <property type="entry name" value="NuoG"/>
    <property type="match status" value="1"/>
</dbReference>
<dbReference type="InterPro" id="IPR001041">
    <property type="entry name" value="2Fe-2S_ferredoxin-type"/>
</dbReference>
<accession>Q0RRW2</accession>
<dbReference type="Pfam" id="PF22117">
    <property type="entry name" value="Fer4_Nqo3"/>
    <property type="match status" value="1"/>
</dbReference>
<dbReference type="GO" id="GO:0008137">
    <property type="term" value="F:NADH dehydrogenase (ubiquinone) activity"/>
    <property type="evidence" value="ECO:0007669"/>
    <property type="project" value="UniProtKB-UniRule"/>
</dbReference>
<dbReference type="Gene3D" id="3.40.228.10">
    <property type="entry name" value="Dimethylsulfoxide Reductase, domain 2"/>
    <property type="match status" value="1"/>
</dbReference>
<keyword evidence="17" id="KW-0560">Oxidoreductase</keyword>
<dbReference type="PANTHER" id="PTHR43105">
    <property type="entry name" value="RESPIRATORY NITRATE REDUCTASE"/>
    <property type="match status" value="1"/>
</dbReference>
<gene>
    <name evidence="17" type="primary">nuoG</name>
    <name evidence="17" type="ordered locus">FRAAL1038</name>
</gene>
<reference evidence="17 18" key="1">
    <citation type="journal article" date="2007" name="Genome Res.">
        <title>Genome characteristics of facultatively symbiotic Frankia sp. strains reflect host range and host plant biogeography.</title>
        <authorList>
            <person name="Normand P."/>
            <person name="Lapierre P."/>
            <person name="Tisa L.S."/>
            <person name="Gogarten J.P."/>
            <person name="Alloisio N."/>
            <person name="Bagnarol E."/>
            <person name="Bassi C.A."/>
            <person name="Berry A.M."/>
            <person name="Bickhart D.M."/>
            <person name="Choisne N."/>
            <person name="Couloux A."/>
            <person name="Cournoyer B."/>
            <person name="Cruveiller S."/>
            <person name="Daubin V."/>
            <person name="Demange N."/>
            <person name="Francino M.P."/>
            <person name="Goltsman E."/>
            <person name="Huang Y."/>
            <person name="Kopp O.R."/>
            <person name="Labarre L."/>
            <person name="Lapidus A."/>
            <person name="Lavire C."/>
            <person name="Marechal J."/>
            <person name="Martinez M."/>
            <person name="Mastronunzio J.E."/>
            <person name="Mullin B.C."/>
            <person name="Niemann J."/>
            <person name="Pujic P."/>
            <person name="Rawnsley T."/>
            <person name="Rouy Z."/>
            <person name="Schenowitz C."/>
            <person name="Sellstedt A."/>
            <person name="Tavares F."/>
            <person name="Tomkins J.P."/>
            <person name="Vallenet D."/>
            <person name="Valverde C."/>
            <person name="Wall L.G."/>
            <person name="Wang Y."/>
            <person name="Medigue C."/>
            <person name="Benson D.R."/>
        </authorList>
    </citation>
    <scope>NUCLEOTIDE SEQUENCE [LARGE SCALE GENOMIC DNA]</scope>
    <source>
        <strain evidence="18">DSM 45986 / CECT 9034 / ACN14a</strain>
    </source>
</reference>
<dbReference type="InterPro" id="IPR000283">
    <property type="entry name" value="NADH_UbQ_OxRdtase_75kDa_su_CS"/>
</dbReference>
<dbReference type="GO" id="GO:0003954">
    <property type="term" value="F:NADH dehydrogenase activity"/>
    <property type="evidence" value="ECO:0007669"/>
    <property type="project" value="TreeGrafter"/>
</dbReference>
<dbReference type="SUPFAM" id="SSF53706">
    <property type="entry name" value="Formate dehydrogenase/DMSO reductase, domains 1-3"/>
    <property type="match status" value="1"/>
</dbReference>
<keyword evidence="9 12" id="KW-0411">Iron-sulfur</keyword>
<keyword evidence="10 12" id="KW-0520">NAD</keyword>
<dbReference type="Pfam" id="PF04879">
    <property type="entry name" value="Molybdop_Fe4S4"/>
    <property type="match status" value="1"/>
</dbReference>
<dbReference type="GO" id="GO:0046872">
    <property type="term" value="F:metal ion binding"/>
    <property type="evidence" value="ECO:0007669"/>
    <property type="project" value="UniProtKB-UniRule"/>
</dbReference>
<protein>
    <recommendedName>
        <fullName evidence="12">NADH-quinone oxidoreductase</fullName>
        <ecNumber evidence="12">7.1.1.-</ecNumber>
    </recommendedName>
</protein>
<dbReference type="Proteomes" id="UP000000657">
    <property type="component" value="Chromosome"/>
</dbReference>
<dbReference type="PROSITE" id="PS00643">
    <property type="entry name" value="COMPLEX1_75K_3"/>
    <property type="match status" value="1"/>
</dbReference>
<proteinExistence type="inferred from homology"/>
<evidence type="ECO:0000256" key="9">
    <source>
        <dbReference type="ARBA" id="ARBA00023014"/>
    </source>
</evidence>
<dbReference type="SMART" id="SM00929">
    <property type="entry name" value="NADH-G_4Fe-4S_3"/>
    <property type="match status" value="1"/>
</dbReference>
<dbReference type="InterPro" id="IPR036010">
    <property type="entry name" value="2Fe-2S_ferredoxin-like_sf"/>
</dbReference>
<dbReference type="GO" id="GO:0042773">
    <property type="term" value="P:ATP synthesis coupled electron transport"/>
    <property type="evidence" value="ECO:0007669"/>
    <property type="project" value="InterPro"/>
</dbReference>
<keyword evidence="7 12" id="KW-1278">Translocase</keyword>
<dbReference type="SUPFAM" id="SSF54862">
    <property type="entry name" value="4Fe-4S ferredoxins"/>
    <property type="match status" value="1"/>
</dbReference>
<feature type="domain" description="2Fe-2S ferredoxin-type" evidence="14">
    <location>
        <begin position="15"/>
        <end position="93"/>
    </location>
</feature>
<dbReference type="SUPFAM" id="SSF50692">
    <property type="entry name" value="ADC-like"/>
    <property type="match status" value="1"/>
</dbReference>
<evidence type="ECO:0000256" key="2">
    <source>
        <dbReference type="ARBA" id="ARBA00005404"/>
    </source>
</evidence>
<evidence type="ECO:0000313" key="18">
    <source>
        <dbReference type="Proteomes" id="UP000000657"/>
    </source>
</evidence>
<dbReference type="Gene3D" id="2.40.40.20">
    <property type="match status" value="1"/>
</dbReference>
<evidence type="ECO:0000259" key="14">
    <source>
        <dbReference type="PROSITE" id="PS51085"/>
    </source>
</evidence>
<keyword evidence="18" id="KW-1185">Reference proteome</keyword>
<comment type="catalytic activity">
    <reaction evidence="11 12">
        <text>a quinone + NADH + 5 H(+)(in) = a quinol + NAD(+) + 4 H(+)(out)</text>
        <dbReference type="Rhea" id="RHEA:57888"/>
        <dbReference type="ChEBI" id="CHEBI:15378"/>
        <dbReference type="ChEBI" id="CHEBI:24646"/>
        <dbReference type="ChEBI" id="CHEBI:57540"/>
        <dbReference type="ChEBI" id="CHEBI:57945"/>
        <dbReference type="ChEBI" id="CHEBI:132124"/>
    </reaction>
</comment>
<keyword evidence="3 12" id="KW-0004">4Fe-4S</keyword>
<dbReference type="CDD" id="cd00207">
    <property type="entry name" value="fer2"/>
    <property type="match status" value="1"/>
</dbReference>
<dbReference type="InterPro" id="IPR050123">
    <property type="entry name" value="Prok_molybdopt-oxidoreductase"/>
</dbReference>
<dbReference type="Gene3D" id="2.20.25.90">
    <property type="entry name" value="ADC-like domains"/>
    <property type="match status" value="1"/>
</dbReference>
<dbReference type="PROSITE" id="PS51669">
    <property type="entry name" value="4FE4S_MOW_BIS_MGD"/>
    <property type="match status" value="1"/>
</dbReference>
<dbReference type="InterPro" id="IPR006657">
    <property type="entry name" value="MoPterin_dinucl-bd_dom"/>
</dbReference>
<dbReference type="Pfam" id="PF00384">
    <property type="entry name" value="Molybdopterin"/>
    <property type="match status" value="1"/>
</dbReference>
<evidence type="ECO:0000256" key="11">
    <source>
        <dbReference type="ARBA" id="ARBA00047712"/>
    </source>
</evidence>
<dbReference type="Gene3D" id="3.40.50.740">
    <property type="match status" value="2"/>
</dbReference>
<keyword evidence="8 12" id="KW-0408">Iron</keyword>
<dbReference type="InterPro" id="IPR019574">
    <property type="entry name" value="NADH_UbQ_OxRdtase_Gsu_4Fe4S-bd"/>
</dbReference>
<dbReference type="KEGG" id="fal:FRAAL1038"/>
<dbReference type="GO" id="GO:0051539">
    <property type="term" value="F:4 iron, 4 sulfur cluster binding"/>
    <property type="evidence" value="ECO:0007669"/>
    <property type="project" value="UniProtKB-KW"/>
</dbReference>
<dbReference type="HOGENOM" id="CLU_000422_4_0_11"/>
<dbReference type="PROSITE" id="PS00642">
    <property type="entry name" value="COMPLEX1_75K_2"/>
    <property type="match status" value="1"/>
</dbReference>
<dbReference type="InterPro" id="IPR009010">
    <property type="entry name" value="Asp_de-COase-like_dom_sf"/>
</dbReference>
<evidence type="ECO:0000259" key="16">
    <source>
        <dbReference type="PROSITE" id="PS51839"/>
    </source>
</evidence>
<evidence type="ECO:0000256" key="10">
    <source>
        <dbReference type="ARBA" id="ARBA00023027"/>
    </source>
</evidence>
<evidence type="ECO:0000256" key="13">
    <source>
        <dbReference type="SAM" id="MobiDB-lite"/>
    </source>
</evidence>
<comment type="cofactor">
    <cofactor evidence="1 12">
        <name>[4Fe-4S] cluster</name>
        <dbReference type="ChEBI" id="CHEBI:49883"/>
    </cofactor>
</comment>
<dbReference type="AlphaFoldDB" id="Q0RRW2"/>
<evidence type="ECO:0000256" key="3">
    <source>
        <dbReference type="ARBA" id="ARBA00022485"/>
    </source>
</evidence>
<evidence type="ECO:0000256" key="8">
    <source>
        <dbReference type="ARBA" id="ARBA00023004"/>
    </source>
</evidence>
<evidence type="ECO:0000256" key="4">
    <source>
        <dbReference type="ARBA" id="ARBA00022714"/>
    </source>
</evidence>
<dbReference type="GO" id="GO:0043546">
    <property type="term" value="F:molybdopterin cofactor binding"/>
    <property type="evidence" value="ECO:0007669"/>
    <property type="project" value="InterPro"/>
</dbReference>
<feature type="domain" description="4Fe-4S Mo/W bis-MGD-type" evidence="15">
    <location>
        <begin position="233"/>
        <end position="289"/>
    </location>
</feature>
<dbReference type="STRING" id="326424.FRAAL1038"/>
<dbReference type="OrthoDB" id="9810782at2"/>
<evidence type="ECO:0000256" key="7">
    <source>
        <dbReference type="ARBA" id="ARBA00022967"/>
    </source>
</evidence>
<dbReference type="InterPro" id="IPR010228">
    <property type="entry name" value="NADH_UbQ_OxRdtase_Gsu"/>
</dbReference>
<dbReference type="NCBIfam" id="NF005895">
    <property type="entry name" value="PRK07860.1"/>
    <property type="match status" value="1"/>
</dbReference>
<dbReference type="PROSITE" id="PS51085">
    <property type="entry name" value="2FE2S_FER_2"/>
    <property type="match status" value="1"/>
</dbReference>
<dbReference type="eggNOG" id="COG1034">
    <property type="taxonomic scope" value="Bacteria"/>
</dbReference>
<keyword evidence="4 12" id="KW-0001">2Fe-2S</keyword>
<keyword evidence="5 12" id="KW-0874">Quinone</keyword>
<dbReference type="Gene3D" id="3.30.70.20">
    <property type="match status" value="1"/>
</dbReference>
<organism evidence="17 18">
    <name type="scientific">Frankia alni (strain DSM 45986 / CECT 9034 / ACN14a)</name>
    <dbReference type="NCBI Taxonomy" id="326424"/>
    <lineage>
        <taxon>Bacteria</taxon>
        <taxon>Bacillati</taxon>
        <taxon>Actinomycetota</taxon>
        <taxon>Actinomycetes</taxon>
        <taxon>Frankiales</taxon>
        <taxon>Frankiaceae</taxon>
        <taxon>Frankia</taxon>
    </lineage>
</organism>
<keyword evidence="6 12" id="KW-0479">Metal-binding</keyword>
<dbReference type="RefSeq" id="WP_011602265.1">
    <property type="nucleotide sequence ID" value="NC_008278.1"/>
</dbReference>
<dbReference type="PROSITE" id="PS00641">
    <property type="entry name" value="COMPLEX1_75K_1"/>
    <property type="match status" value="1"/>
</dbReference>
<comment type="cofactor">
    <cofactor evidence="12">
        <name>[2Fe-2S] cluster</name>
        <dbReference type="ChEBI" id="CHEBI:190135"/>
    </cofactor>
    <text evidence="12">Binds 1 [2Fe-2S] cluster per subunit.</text>
</comment>
<dbReference type="EMBL" id="CT573213">
    <property type="protein sequence ID" value="CAJ59703.1"/>
    <property type="molecule type" value="Genomic_DNA"/>
</dbReference>
<dbReference type="SMART" id="SM00926">
    <property type="entry name" value="Molybdop_Fe4S4"/>
    <property type="match status" value="1"/>
</dbReference>
<dbReference type="GO" id="GO:0048038">
    <property type="term" value="F:quinone binding"/>
    <property type="evidence" value="ECO:0007669"/>
    <property type="project" value="UniProtKB-UniRule"/>
</dbReference>
<dbReference type="PANTHER" id="PTHR43105:SF12">
    <property type="entry name" value="NADH-QUINONE OXIDOREDUCTASE SUBUNIT G"/>
    <property type="match status" value="1"/>
</dbReference>
<feature type="region of interest" description="Disordered" evidence="13">
    <location>
        <begin position="842"/>
        <end position="906"/>
    </location>
</feature>
<dbReference type="FunFam" id="3.30.70.20:FF:000016">
    <property type="entry name" value="NADH-quinone oxidoreductase"/>
    <property type="match status" value="1"/>
</dbReference>
<dbReference type="EC" id="7.1.1.-" evidence="12"/>
<dbReference type="Gene3D" id="3.10.20.740">
    <property type="match status" value="1"/>
</dbReference>
<evidence type="ECO:0000256" key="5">
    <source>
        <dbReference type="ARBA" id="ARBA00022719"/>
    </source>
</evidence>
<dbReference type="SUPFAM" id="SSF54292">
    <property type="entry name" value="2Fe-2S ferredoxin-like"/>
    <property type="match status" value="1"/>
</dbReference>
<dbReference type="GO" id="GO:0016020">
    <property type="term" value="C:membrane"/>
    <property type="evidence" value="ECO:0007669"/>
    <property type="project" value="InterPro"/>
</dbReference>
<comment type="similarity">
    <text evidence="2 12">Belongs to the complex I 75 kDa subunit family.</text>
</comment>
<dbReference type="InterPro" id="IPR054351">
    <property type="entry name" value="NADH_UbQ_OxRdtase_ferredoxin"/>
</dbReference>
<evidence type="ECO:0000256" key="6">
    <source>
        <dbReference type="ARBA" id="ARBA00022723"/>
    </source>
</evidence>
<dbReference type="InterPro" id="IPR006963">
    <property type="entry name" value="Mopterin_OxRdtase_4Fe-4S_dom"/>
</dbReference>
<dbReference type="Pfam" id="PF13510">
    <property type="entry name" value="Fer2_4"/>
    <property type="match status" value="1"/>
</dbReference>
<dbReference type="GO" id="GO:0051537">
    <property type="term" value="F:2 iron, 2 sulfur cluster binding"/>
    <property type="evidence" value="ECO:0007669"/>
    <property type="project" value="UniProtKB-UniRule"/>
</dbReference>
<dbReference type="InterPro" id="IPR006656">
    <property type="entry name" value="Mopterin_OxRdtase"/>
</dbReference>
<sequence length="906" mass="93805">MTVAPSQPAAPAAPDLVTLTVDGLPVSVPKGTLIIRAAELLGIEIPRFCDHPLLDPVGACRQCIVEVEGQRKPVASCTTTVTADMVVKTQLTSPVARKAQAGNIEFLLLNHPLDCPICDKGGECPLQNQSMANGGAVSRFKETKRAYPKPLAISTEILLDRERCVLCARCTRFSAQIAGDPFIELFERGAAEQVAVSDGQPFSSYFSGNTVQICPVGALTSAAYRFRARPFDLVSTPTACEHCASGCSLRTDHRRGRVMRRLAGDDPAVNEEWNCDKGRFAFAYARAADRLTTPLIRDDDTGQLVEATWSEALEYAARGLAECRDRHGVGVLAGGRLTREDAYAYAKFTRVALATNDVDFRARPHSAEEEQFLGHTVAGTGIGVTYADLEAAPAVLLVAFEPEEESPIVFLRLRKAADKHATAVHALAPLVTRGLAKLAGTLVTTEPGAEPAVLDALADAGLGVGGTSPLAATARAVREPGAVILVGERAGEIPGTLSAVLRLAEATGAALAWVPRRAGDRGAVSAGLLPSLLPGGRPVADPAARAEVEAFWGGRLLGAPGRDTDGILAAAAAGRLDGILVAGVDAEDLPDPAAALAALARVPFCVSLEVRRSAIAEVADVVLPVAPVAEKAGSFVDWEGRLRPFQRALDTPALPDVRVLHLLAAEMGIDLRLPDTGAAARELRDVGRAGSGVPRVPAPADPAEAASVPGPGEAVLATWHQLVDDGALLVDEPYLAGTARPARVRLSAATAAEIGVAAGELVTVRSGRGSVTLPYEPAAMPDRVVWVPTHSPGSHVRRSLAARAGVVVRIAAGGTARPAGTDTFGVDQRRGTALGAELTAARDTAVTVETSPAGSRPPAAGPPGTAAPPTSPPPGGPAAPPVLPRTVDAVAPAPRRVGDEPAGGRP</sequence>
<comment type="function">
    <text evidence="12">NDH-1 shuttles electrons from NADH, via FMN and iron-sulfur (Fe-S) centers, to quinones in the respiratory chain. Couples the redox reaction to proton translocation (for every two electrons transferred, four hydrogen ions are translocated across the cytoplasmic membrane), and thus conserves the redox energy in a proton gradient.</text>
</comment>
<feature type="domain" description="4Fe-4S His(Cys)3-ligated-type" evidence="16">
    <location>
        <begin position="95"/>
        <end position="134"/>
    </location>
</feature>
<evidence type="ECO:0000313" key="17">
    <source>
        <dbReference type="EMBL" id="CAJ59703.1"/>
    </source>
</evidence>
<feature type="region of interest" description="Disordered" evidence="13">
    <location>
        <begin position="690"/>
        <end position="709"/>
    </location>
</feature>
<dbReference type="FunFam" id="3.10.20.740:FF:000001">
    <property type="entry name" value="NADH-quinone oxidoreductase subunit G"/>
    <property type="match status" value="1"/>
</dbReference>